<keyword evidence="3" id="KW-1185">Reference proteome</keyword>
<reference evidence="2 3" key="1">
    <citation type="submission" date="2019-01" db="EMBL/GenBank/DDBJ databases">
        <title>Agromyces.</title>
        <authorList>
            <person name="Li J."/>
        </authorList>
    </citation>
    <scope>NUCLEOTIDE SEQUENCE [LARGE SCALE GENOMIC DNA]</scope>
    <source>
        <strain evidence="2 3">DSM 15934</strain>
    </source>
</reference>
<dbReference type="EMBL" id="SDPN01000008">
    <property type="protein sequence ID" value="RXZ71984.1"/>
    <property type="molecule type" value="Genomic_DNA"/>
</dbReference>
<dbReference type="RefSeq" id="WP_129520057.1">
    <property type="nucleotide sequence ID" value="NZ_SDPN01000008.1"/>
</dbReference>
<sequence length="148" mass="16417">MDWTLEVVILPVSDLDRAIEFYRDQVGFDLDHDTVMGEMRFAQLTPRGSGCSIVMGTLPAQQEMAPGSMKGLQLVVADAHAARAELLERGVDASEVQVIDPRDGGTFFGFEDPDGNSWAVQELKVRAERPLIPLEWRERFGADQDPEA</sequence>
<evidence type="ECO:0000313" key="3">
    <source>
        <dbReference type="Proteomes" id="UP000293865"/>
    </source>
</evidence>
<dbReference type="SUPFAM" id="SSF54593">
    <property type="entry name" value="Glyoxalase/Bleomycin resistance protein/Dihydroxybiphenyl dioxygenase"/>
    <property type="match status" value="1"/>
</dbReference>
<dbReference type="Gene3D" id="3.10.180.10">
    <property type="entry name" value="2,3-Dihydroxybiphenyl 1,2-Dioxygenase, domain 1"/>
    <property type="match status" value="1"/>
</dbReference>
<evidence type="ECO:0000313" key="2">
    <source>
        <dbReference type="EMBL" id="RXZ71984.1"/>
    </source>
</evidence>
<gene>
    <name evidence="2" type="ORF">ESP51_06335</name>
</gene>
<dbReference type="InterPro" id="IPR029068">
    <property type="entry name" value="Glyas_Bleomycin-R_OHBP_Dase"/>
</dbReference>
<protein>
    <submittedName>
        <fullName evidence="2">VOC family protein</fullName>
    </submittedName>
</protein>
<dbReference type="InterPro" id="IPR004360">
    <property type="entry name" value="Glyas_Fos-R_dOase_dom"/>
</dbReference>
<organism evidence="2 3">
    <name type="scientific">Agromyces albus</name>
    <dbReference type="NCBI Taxonomy" id="205332"/>
    <lineage>
        <taxon>Bacteria</taxon>
        <taxon>Bacillati</taxon>
        <taxon>Actinomycetota</taxon>
        <taxon>Actinomycetes</taxon>
        <taxon>Micrococcales</taxon>
        <taxon>Microbacteriaceae</taxon>
        <taxon>Agromyces</taxon>
    </lineage>
</organism>
<comment type="caution">
    <text evidence="2">The sequence shown here is derived from an EMBL/GenBank/DDBJ whole genome shotgun (WGS) entry which is preliminary data.</text>
</comment>
<name>A0A4Q2L1P1_9MICO</name>
<feature type="domain" description="VOC" evidence="1">
    <location>
        <begin position="4"/>
        <end position="123"/>
    </location>
</feature>
<dbReference type="PANTHER" id="PTHR36437:SF2">
    <property type="entry name" value="GLYOXALASE_BLEOMYCIN RESISTANCE PROTEIN_DIOXYGENASE"/>
    <property type="match status" value="1"/>
</dbReference>
<dbReference type="Proteomes" id="UP000293865">
    <property type="component" value="Unassembled WGS sequence"/>
</dbReference>
<dbReference type="OrthoDB" id="485032at2"/>
<dbReference type="AlphaFoldDB" id="A0A4Q2L1P1"/>
<dbReference type="InterPro" id="IPR037523">
    <property type="entry name" value="VOC_core"/>
</dbReference>
<dbReference type="PANTHER" id="PTHR36437">
    <property type="entry name" value="GLYOXALASE/BLEOMYCIN RESISTANCE PROTEIN/DIOXYGENASE"/>
    <property type="match status" value="1"/>
</dbReference>
<accession>A0A4Q2L1P1</accession>
<dbReference type="PROSITE" id="PS51819">
    <property type="entry name" value="VOC"/>
    <property type="match status" value="1"/>
</dbReference>
<evidence type="ECO:0000259" key="1">
    <source>
        <dbReference type="PROSITE" id="PS51819"/>
    </source>
</evidence>
<proteinExistence type="predicted"/>
<dbReference type="Pfam" id="PF00903">
    <property type="entry name" value="Glyoxalase"/>
    <property type="match status" value="1"/>
</dbReference>